<dbReference type="OrthoDB" id="10438241at2759"/>
<keyword evidence="2" id="KW-1185">Reference proteome</keyword>
<dbReference type="AlphaFoldDB" id="A0A0D0D1L9"/>
<dbReference type="InParanoid" id="A0A0D0D1L9"/>
<gene>
    <name evidence="1" type="ORF">PAXRUDRAFT_377986</name>
</gene>
<reference evidence="2" key="2">
    <citation type="submission" date="2015-01" db="EMBL/GenBank/DDBJ databases">
        <title>Evolutionary Origins and Diversification of the Mycorrhizal Mutualists.</title>
        <authorList>
            <consortium name="DOE Joint Genome Institute"/>
            <consortium name="Mycorrhizal Genomics Consortium"/>
            <person name="Kohler A."/>
            <person name="Kuo A."/>
            <person name="Nagy L.G."/>
            <person name="Floudas D."/>
            <person name="Copeland A."/>
            <person name="Barry K.W."/>
            <person name="Cichocki N."/>
            <person name="Veneault-Fourrey C."/>
            <person name="LaButti K."/>
            <person name="Lindquist E.A."/>
            <person name="Lipzen A."/>
            <person name="Lundell T."/>
            <person name="Morin E."/>
            <person name="Murat C."/>
            <person name="Riley R."/>
            <person name="Ohm R."/>
            <person name="Sun H."/>
            <person name="Tunlid A."/>
            <person name="Henrissat B."/>
            <person name="Grigoriev I.V."/>
            <person name="Hibbett D.S."/>
            <person name="Martin F."/>
        </authorList>
    </citation>
    <scope>NUCLEOTIDE SEQUENCE [LARGE SCALE GENOMIC DNA]</scope>
    <source>
        <strain evidence="2">Ve08.2h10</strain>
    </source>
</reference>
<dbReference type="HOGENOM" id="CLU_2347348_0_0_1"/>
<name>A0A0D0D1L9_9AGAM</name>
<evidence type="ECO:0000313" key="2">
    <source>
        <dbReference type="Proteomes" id="UP000054538"/>
    </source>
</evidence>
<reference evidence="1 2" key="1">
    <citation type="submission" date="2014-04" db="EMBL/GenBank/DDBJ databases">
        <authorList>
            <consortium name="DOE Joint Genome Institute"/>
            <person name="Kuo A."/>
            <person name="Kohler A."/>
            <person name="Jargeat P."/>
            <person name="Nagy L.G."/>
            <person name="Floudas D."/>
            <person name="Copeland A."/>
            <person name="Barry K.W."/>
            <person name="Cichocki N."/>
            <person name="Veneault-Fourrey C."/>
            <person name="LaButti K."/>
            <person name="Lindquist E.A."/>
            <person name="Lipzen A."/>
            <person name="Lundell T."/>
            <person name="Morin E."/>
            <person name="Murat C."/>
            <person name="Sun H."/>
            <person name="Tunlid A."/>
            <person name="Henrissat B."/>
            <person name="Grigoriev I.V."/>
            <person name="Hibbett D.S."/>
            <person name="Martin F."/>
            <person name="Nordberg H.P."/>
            <person name="Cantor M.N."/>
            <person name="Hua S.X."/>
        </authorList>
    </citation>
    <scope>NUCLEOTIDE SEQUENCE [LARGE SCALE GENOMIC DNA]</scope>
    <source>
        <strain evidence="1 2">Ve08.2h10</strain>
    </source>
</reference>
<accession>A0A0D0D1L9</accession>
<dbReference type="Proteomes" id="UP000054538">
    <property type="component" value="Unassembled WGS sequence"/>
</dbReference>
<protein>
    <submittedName>
        <fullName evidence="1">Uncharacterized protein</fullName>
    </submittedName>
</protein>
<sequence>MGPWVEYQMYLQCSSDRPIGWKAPLGPPIHLFFTQHPNQLITERKMGPWVICQTPDIGPWISCQKINMVQHWFTSRHPYDIRIGCLVIFPNLVHNGV</sequence>
<proteinExistence type="predicted"/>
<dbReference type="EMBL" id="KN826984">
    <property type="protein sequence ID" value="KIK77446.1"/>
    <property type="molecule type" value="Genomic_DNA"/>
</dbReference>
<organism evidence="1 2">
    <name type="scientific">Paxillus rubicundulus Ve08.2h10</name>
    <dbReference type="NCBI Taxonomy" id="930991"/>
    <lineage>
        <taxon>Eukaryota</taxon>
        <taxon>Fungi</taxon>
        <taxon>Dikarya</taxon>
        <taxon>Basidiomycota</taxon>
        <taxon>Agaricomycotina</taxon>
        <taxon>Agaricomycetes</taxon>
        <taxon>Agaricomycetidae</taxon>
        <taxon>Boletales</taxon>
        <taxon>Paxilineae</taxon>
        <taxon>Paxillaceae</taxon>
        <taxon>Paxillus</taxon>
    </lineage>
</organism>
<evidence type="ECO:0000313" key="1">
    <source>
        <dbReference type="EMBL" id="KIK77446.1"/>
    </source>
</evidence>